<proteinExistence type="predicted"/>
<keyword evidence="2" id="KW-1185">Reference proteome</keyword>
<evidence type="ECO:0000313" key="1">
    <source>
        <dbReference type="EMBL" id="APW38445.1"/>
    </source>
</evidence>
<evidence type="ECO:0000313" key="2">
    <source>
        <dbReference type="Proteomes" id="UP000186609"/>
    </source>
</evidence>
<dbReference type="RefSeq" id="WP_076200324.1">
    <property type="nucleotide sequence ID" value="NZ_CP019236.1"/>
</dbReference>
<name>A0A1P8JXI7_9BURK</name>
<dbReference type="Proteomes" id="UP000186609">
    <property type="component" value="Chromosome"/>
</dbReference>
<reference evidence="1 2" key="1">
    <citation type="submission" date="2017-01" db="EMBL/GenBank/DDBJ databases">
        <authorList>
            <person name="Mah S.A."/>
            <person name="Swanson W.J."/>
            <person name="Moy G.W."/>
            <person name="Vacquier V.D."/>
        </authorList>
    </citation>
    <scope>NUCLEOTIDE SEQUENCE [LARGE SCALE GENOMIC DNA]</scope>
    <source>
        <strain evidence="1 2">DCY110</strain>
    </source>
</reference>
<dbReference type="STRING" id="1842727.RD110_15590"/>
<organism evidence="1 2">
    <name type="scientific">Rhodoferax koreensis</name>
    <dbReference type="NCBI Taxonomy" id="1842727"/>
    <lineage>
        <taxon>Bacteria</taxon>
        <taxon>Pseudomonadati</taxon>
        <taxon>Pseudomonadota</taxon>
        <taxon>Betaproteobacteria</taxon>
        <taxon>Burkholderiales</taxon>
        <taxon>Comamonadaceae</taxon>
        <taxon>Rhodoferax</taxon>
    </lineage>
</organism>
<sequence>MASIKALKATAPQFMDNDGRAHYNTDKVILGAAPGLGVPAAGDTIDFRIPGGAQVASLALQIDDCDTGAAFVFSVGYRPVDPNSSLAPNATYFAAAGQTTGQAGGRLVCAFKPIKFEEDVYVQLVVGTAPAGIAGNPEIHMIAGYNCVGQK</sequence>
<dbReference type="EMBL" id="CP019236">
    <property type="protein sequence ID" value="APW38445.1"/>
    <property type="molecule type" value="Genomic_DNA"/>
</dbReference>
<dbReference type="KEGG" id="rhy:RD110_15590"/>
<dbReference type="OrthoDB" id="8562563at2"/>
<dbReference type="AlphaFoldDB" id="A0A1P8JXI7"/>
<gene>
    <name evidence="1" type="ORF">RD110_15590</name>
</gene>
<protein>
    <submittedName>
        <fullName evidence="1">Uncharacterized protein</fullName>
    </submittedName>
</protein>
<accession>A0A1P8JXI7</accession>